<evidence type="ECO:0000313" key="3">
    <source>
        <dbReference type="Proteomes" id="UP000217805"/>
    </source>
</evidence>
<keyword evidence="1" id="KW-0812">Transmembrane</keyword>
<sequence>MFIFIKNFIHKKWCIFRNEVIQILISIITEIFLNFLLLILCILIFFLVSLSLCFFLSFYVGNYVIGFGILTFSYFLIFIVTFFFGKNITRFLIRNLLNKFLIKLFDNKK</sequence>
<gene>
    <name evidence="2" type="ORF">BPAY_272</name>
</gene>
<keyword evidence="3" id="KW-1185">Reference proteome</keyword>
<name>A0ABM7EYF8_9FLAO</name>
<evidence type="ECO:0000313" key="2">
    <source>
        <dbReference type="EMBL" id="BAR92021.1"/>
    </source>
</evidence>
<feature type="transmembrane region" description="Helical" evidence="1">
    <location>
        <begin position="31"/>
        <end position="57"/>
    </location>
</feature>
<dbReference type="Proteomes" id="UP000217805">
    <property type="component" value="Chromosome"/>
</dbReference>
<accession>A0ABM7EYF8</accession>
<evidence type="ECO:0008006" key="4">
    <source>
        <dbReference type="Google" id="ProtNLM"/>
    </source>
</evidence>
<protein>
    <recommendedName>
        <fullName evidence="4">Transmembrane protein</fullName>
    </recommendedName>
</protein>
<proteinExistence type="predicted"/>
<keyword evidence="1" id="KW-0472">Membrane</keyword>
<feature type="transmembrane region" description="Helical" evidence="1">
    <location>
        <begin position="63"/>
        <end position="84"/>
    </location>
</feature>
<dbReference type="EMBL" id="AP014609">
    <property type="protein sequence ID" value="BAR92021.1"/>
    <property type="molecule type" value="Genomic_DNA"/>
</dbReference>
<evidence type="ECO:0000256" key="1">
    <source>
        <dbReference type="SAM" id="Phobius"/>
    </source>
</evidence>
<organism evidence="2 3">
    <name type="scientific">Blattabacterium cuenoti BPAY</name>
    <dbReference type="NCBI Taxonomy" id="1457031"/>
    <lineage>
        <taxon>Bacteria</taxon>
        <taxon>Pseudomonadati</taxon>
        <taxon>Bacteroidota</taxon>
        <taxon>Flavobacteriia</taxon>
        <taxon>Flavobacteriales</taxon>
        <taxon>Blattabacteriaceae</taxon>
        <taxon>Blattabacterium</taxon>
    </lineage>
</organism>
<keyword evidence="1" id="KW-1133">Transmembrane helix</keyword>
<reference evidence="2 3" key="1">
    <citation type="journal article" date="2015" name="Microbes Environ.">
        <title>An Efficient Strategy Developed for Next-Generation Sequencing of Endosymbiont Genomes Performed Using Crude DNA Isolated from Host Tissues: A Case Study of Blattabacterium cuenoti Inhabiting the Fat Bodies of Cockroaches.</title>
        <authorList>
            <person name="Kinjo Y."/>
            <person name="Saitoh S."/>
            <person name="Tokuda G."/>
        </authorList>
    </citation>
    <scope>NUCLEOTIDE SEQUENCE [LARGE SCALE GENOMIC DNA]</scope>
    <source>
        <strain evidence="2 3">BPAY</strain>
    </source>
</reference>